<feature type="domain" description="Peptidase M24" evidence="8">
    <location>
        <begin position="13"/>
        <end position="241"/>
    </location>
</feature>
<comment type="function">
    <text evidence="1 6">Removes the N-terminal methionine from nascent proteins. The N-terminal methionine is often cleaved when the second residue in the primary sequence is small and uncharged (Met-Ala-, Cys, Gly, Pro, Ser, Thr, or Val). Requires deformylation of the N(alpha)-formylated initiator methionine before it can be hydrolyzed.</text>
</comment>
<feature type="binding site" evidence="6">
    <location>
        <position position="107"/>
    </location>
    <ligand>
        <name>a divalent metal cation</name>
        <dbReference type="ChEBI" id="CHEBI:60240"/>
        <label>1</label>
    </ligand>
</feature>
<evidence type="ECO:0000256" key="1">
    <source>
        <dbReference type="ARBA" id="ARBA00002521"/>
    </source>
</evidence>
<dbReference type="HAMAP" id="MF_01974">
    <property type="entry name" value="MetAP_1"/>
    <property type="match status" value="1"/>
</dbReference>
<reference evidence="9 10" key="1">
    <citation type="submission" date="2011-10" db="EMBL/GenBank/DDBJ databases">
        <title>The Genome Sequence of Lachnospiraceae bacterium ACC2.</title>
        <authorList>
            <consortium name="The Broad Institute Genome Sequencing Platform"/>
            <person name="Earl A."/>
            <person name="Ward D."/>
            <person name="Feldgarden M."/>
            <person name="Gevers D."/>
            <person name="Sizova M."/>
            <person name="Hazen A."/>
            <person name="Epstein S."/>
            <person name="Young S.K."/>
            <person name="Zeng Q."/>
            <person name="Gargeya S."/>
            <person name="Fitzgerald M."/>
            <person name="Haas B."/>
            <person name="Abouelleil A."/>
            <person name="Alvarado L."/>
            <person name="Arachchi H.M."/>
            <person name="Berlin A."/>
            <person name="Brown A."/>
            <person name="Chapman S.B."/>
            <person name="Chen Z."/>
            <person name="Dunbar C."/>
            <person name="Freedman E."/>
            <person name="Gearin G."/>
            <person name="Goldberg J."/>
            <person name="Griggs A."/>
            <person name="Gujja S."/>
            <person name="Heiman D."/>
            <person name="Howarth C."/>
            <person name="Larson L."/>
            <person name="Lui A."/>
            <person name="MacDonald P.J.P."/>
            <person name="Montmayeur A."/>
            <person name="Murphy C."/>
            <person name="Neiman D."/>
            <person name="Pearson M."/>
            <person name="Priest M."/>
            <person name="Roberts A."/>
            <person name="Saif S."/>
            <person name="Shea T."/>
            <person name="Shenoy N."/>
            <person name="Sisk P."/>
            <person name="Stolte C."/>
            <person name="Sykes S."/>
            <person name="Wortman J."/>
            <person name="Nusbaum C."/>
            <person name="Birren B."/>
        </authorList>
    </citation>
    <scope>NUCLEOTIDE SEQUENCE [LARGE SCALE GENOMIC DNA]</scope>
    <source>
        <strain evidence="9 10">ACC2</strain>
    </source>
</reference>
<dbReference type="EMBL" id="AGEL01000006">
    <property type="protein sequence ID" value="EHO17191.1"/>
    <property type="molecule type" value="Genomic_DNA"/>
</dbReference>
<evidence type="ECO:0000313" key="10">
    <source>
        <dbReference type="Proteomes" id="UP000018466"/>
    </source>
</evidence>
<dbReference type="InterPro" id="IPR036005">
    <property type="entry name" value="Creatinase/aminopeptidase-like"/>
</dbReference>
<feature type="binding site" evidence="6">
    <location>
        <position position="107"/>
    </location>
    <ligand>
        <name>a divalent metal cation</name>
        <dbReference type="ChEBI" id="CHEBI:60240"/>
        <label>2</label>
        <note>catalytic</note>
    </ligand>
</feature>
<dbReference type="Proteomes" id="UP000018466">
    <property type="component" value="Unassembled WGS sequence"/>
</dbReference>
<dbReference type="CDD" id="cd01086">
    <property type="entry name" value="MetAP1"/>
    <property type="match status" value="1"/>
</dbReference>
<dbReference type="GO" id="GO:0070006">
    <property type="term" value="F:metalloaminopeptidase activity"/>
    <property type="evidence" value="ECO:0007669"/>
    <property type="project" value="UniProtKB-UniRule"/>
</dbReference>
<feature type="binding site" evidence="6">
    <location>
        <position position="203"/>
    </location>
    <ligand>
        <name>a divalent metal cation</name>
        <dbReference type="ChEBI" id="CHEBI:60240"/>
        <label>2</label>
        <note>catalytic</note>
    </ligand>
</feature>
<feature type="binding site" evidence="6">
    <location>
        <position position="234"/>
    </location>
    <ligand>
        <name>a divalent metal cation</name>
        <dbReference type="ChEBI" id="CHEBI:60240"/>
        <label>1</label>
    </ligand>
</feature>
<evidence type="ECO:0000256" key="6">
    <source>
        <dbReference type="HAMAP-Rule" id="MF_01974"/>
    </source>
</evidence>
<dbReference type="InterPro" id="IPR000994">
    <property type="entry name" value="Pept_M24"/>
</dbReference>
<evidence type="ECO:0000256" key="7">
    <source>
        <dbReference type="RuleBase" id="RU003653"/>
    </source>
</evidence>
<feature type="binding site" evidence="6">
    <location>
        <position position="234"/>
    </location>
    <ligand>
        <name>a divalent metal cation</name>
        <dbReference type="ChEBI" id="CHEBI:60240"/>
        <label>2</label>
        <note>catalytic</note>
    </ligand>
</feature>
<evidence type="ECO:0000256" key="4">
    <source>
        <dbReference type="ARBA" id="ARBA00022723"/>
    </source>
</evidence>
<comment type="catalytic activity">
    <reaction evidence="6 7">
        <text>Release of N-terminal amino acids, preferentially methionine, from peptides and arylamides.</text>
        <dbReference type="EC" id="3.4.11.18"/>
    </reaction>
</comment>
<dbReference type="PANTHER" id="PTHR43330">
    <property type="entry name" value="METHIONINE AMINOPEPTIDASE"/>
    <property type="match status" value="1"/>
</dbReference>
<dbReference type="InterPro" id="IPR001714">
    <property type="entry name" value="Pept_M24_MAP"/>
</dbReference>
<gene>
    <name evidence="6" type="primary">map</name>
    <name evidence="9" type="ORF">HMPREF9623_00790</name>
</gene>
<evidence type="ECO:0000313" key="9">
    <source>
        <dbReference type="EMBL" id="EHO17191.1"/>
    </source>
</evidence>
<evidence type="ECO:0000256" key="2">
    <source>
        <dbReference type="ARBA" id="ARBA00022438"/>
    </source>
</evidence>
<keyword evidence="4 6" id="KW-0479">Metal-binding</keyword>
<dbReference type="GeneID" id="86940565"/>
<dbReference type="PRINTS" id="PR00599">
    <property type="entry name" value="MAPEPTIDASE"/>
</dbReference>
<dbReference type="RefSeq" id="WP_009532623.1">
    <property type="nucleotide sequence ID" value="NZ_CAJPPX010000024.1"/>
</dbReference>
<protein>
    <recommendedName>
        <fullName evidence="6 7">Methionine aminopeptidase</fullName>
        <shortName evidence="6">MAP</shortName>
        <shortName evidence="6">MetAP</shortName>
        <ecNumber evidence="6 7">3.4.11.18</ecNumber>
    </recommendedName>
    <alternativeName>
        <fullName evidence="6">Peptidase M</fullName>
    </alternativeName>
</protein>
<dbReference type="InterPro" id="IPR002467">
    <property type="entry name" value="Pept_M24A_MAP1"/>
</dbReference>
<dbReference type="GO" id="GO:0046872">
    <property type="term" value="F:metal ion binding"/>
    <property type="evidence" value="ECO:0007669"/>
    <property type="project" value="UniProtKB-UniRule"/>
</dbReference>
<keyword evidence="5 6" id="KW-0378">Hydrolase</keyword>
<proteinExistence type="inferred from homology"/>
<dbReference type="NCBIfam" id="TIGR00500">
    <property type="entry name" value="met_pdase_I"/>
    <property type="match status" value="1"/>
</dbReference>
<dbReference type="GO" id="GO:0004239">
    <property type="term" value="F:initiator methionyl aminopeptidase activity"/>
    <property type="evidence" value="ECO:0007669"/>
    <property type="project" value="UniProtKB-UniRule"/>
</dbReference>
<dbReference type="EC" id="3.4.11.18" evidence="6 7"/>
<dbReference type="Pfam" id="PF00557">
    <property type="entry name" value="Peptidase_M24"/>
    <property type="match status" value="1"/>
</dbReference>
<comment type="subunit">
    <text evidence="6">Monomer.</text>
</comment>
<keyword evidence="3 6" id="KW-0645">Protease</keyword>
<sequence>MAVTVKSEHEIQLMREAGEILAKVHEELHAALKPGMTTLEIDRLCEKLIRGYDCIPSFLGYEGYPASVCVSVNDEIVHGIPSKKRVIREGDIVSLDTGVIWKGWQSDAARTWGIGEISKEAQDLIDVTRESFFAGLRFAKAGNHLNDICGAIGDYAEERGYGVVRDLVGHGIGTEMHEDPEVPNFRMNRKGIRLQAGMTLALEPMITIGTYEVDWGDDGWTVTTADGSLAAHYENTILITDGEPEILSLGKNDPDRVH</sequence>
<keyword evidence="2 6" id="KW-0031">Aminopeptidase</keyword>
<accession>A0AA36Y5B6</accession>
<comment type="caution">
    <text evidence="9">The sequence shown here is derived from an EMBL/GenBank/DDBJ whole genome shotgun (WGS) entry which is preliminary data.</text>
</comment>
<feature type="binding site" evidence="6">
    <location>
        <position position="96"/>
    </location>
    <ligand>
        <name>a divalent metal cation</name>
        <dbReference type="ChEBI" id="CHEBI:60240"/>
        <label>1</label>
    </ligand>
</feature>
<name>A0AA36Y5B6_9FIRM</name>
<feature type="binding site" evidence="6">
    <location>
        <position position="170"/>
    </location>
    <ligand>
        <name>a divalent metal cation</name>
        <dbReference type="ChEBI" id="CHEBI:60240"/>
        <label>2</label>
        <note>catalytic</note>
    </ligand>
</feature>
<keyword evidence="10" id="KW-1185">Reference proteome</keyword>
<feature type="binding site" evidence="6">
    <location>
        <position position="177"/>
    </location>
    <ligand>
        <name>substrate</name>
    </ligand>
</feature>
<dbReference type="GO" id="GO:0005829">
    <property type="term" value="C:cytosol"/>
    <property type="evidence" value="ECO:0007669"/>
    <property type="project" value="TreeGrafter"/>
</dbReference>
<evidence type="ECO:0000256" key="5">
    <source>
        <dbReference type="ARBA" id="ARBA00022801"/>
    </source>
</evidence>
<dbReference type="AlphaFoldDB" id="A0AA36Y5B6"/>
<dbReference type="PANTHER" id="PTHR43330:SF27">
    <property type="entry name" value="METHIONINE AMINOPEPTIDASE"/>
    <property type="match status" value="1"/>
</dbReference>
<dbReference type="GO" id="GO:0006508">
    <property type="term" value="P:proteolysis"/>
    <property type="evidence" value="ECO:0007669"/>
    <property type="project" value="UniProtKB-KW"/>
</dbReference>
<comment type="cofactor">
    <cofactor evidence="6">
        <name>Co(2+)</name>
        <dbReference type="ChEBI" id="CHEBI:48828"/>
    </cofactor>
    <cofactor evidence="6">
        <name>Zn(2+)</name>
        <dbReference type="ChEBI" id="CHEBI:29105"/>
    </cofactor>
    <cofactor evidence="6">
        <name>Mn(2+)</name>
        <dbReference type="ChEBI" id="CHEBI:29035"/>
    </cofactor>
    <cofactor evidence="6">
        <name>Fe(2+)</name>
        <dbReference type="ChEBI" id="CHEBI:29033"/>
    </cofactor>
    <text evidence="6">Binds 2 divalent metal cations per subunit. Has a high-affinity and a low affinity metal-binding site. The true nature of the physiological cofactor is under debate. The enzyme is active with cobalt, zinc, manganese or divalent iron ions. Most likely, methionine aminopeptidases function as mononuclear Fe(2+)-metalloproteases under physiological conditions, and the catalytically relevant metal-binding site has been assigned to the histidine-containing high-affinity site.</text>
</comment>
<dbReference type="SUPFAM" id="SSF55920">
    <property type="entry name" value="Creatinase/aminopeptidase"/>
    <property type="match status" value="1"/>
</dbReference>
<evidence type="ECO:0000256" key="3">
    <source>
        <dbReference type="ARBA" id="ARBA00022670"/>
    </source>
</evidence>
<dbReference type="Gene3D" id="3.90.230.10">
    <property type="entry name" value="Creatinase/methionine aminopeptidase superfamily"/>
    <property type="match status" value="1"/>
</dbReference>
<organism evidence="9 10">
    <name type="scientific">Stomatobaculum longum</name>
    <dbReference type="NCBI Taxonomy" id="796942"/>
    <lineage>
        <taxon>Bacteria</taxon>
        <taxon>Bacillati</taxon>
        <taxon>Bacillota</taxon>
        <taxon>Clostridia</taxon>
        <taxon>Lachnospirales</taxon>
        <taxon>Lachnospiraceae</taxon>
        <taxon>Stomatobaculum</taxon>
    </lineage>
</organism>
<feature type="binding site" evidence="6">
    <location>
        <position position="78"/>
    </location>
    <ligand>
        <name>substrate</name>
    </ligand>
</feature>
<comment type="similarity">
    <text evidence="6">Belongs to the peptidase M24A family. Methionine aminopeptidase type 1 subfamily.</text>
</comment>
<evidence type="ECO:0000259" key="8">
    <source>
        <dbReference type="Pfam" id="PF00557"/>
    </source>
</evidence>